<proteinExistence type="predicted"/>
<evidence type="ECO:0000256" key="2">
    <source>
        <dbReference type="SAM" id="MobiDB-lite"/>
    </source>
</evidence>
<feature type="compositionally biased region" description="Polar residues" evidence="2">
    <location>
        <begin position="1296"/>
        <end position="1312"/>
    </location>
</feature>
<feature type="region of interest" description="Disordered" evidence="2">
    <location>
        <begin position="835"/>
        <end position="966"/>
    </location>
</feature>
<feature type="compositionally biased region" description="Polar residues" evidence="2">
    <location>
        <begin position="1161"/>
        <end position="1171"/>
    </location>
</feature>
<comment type="caution">
    <text evidence="3">The sequence shown here is derived from an EMBL/GenBank/DDBJ whole genome shotgun (WGS) entry which is preliminary data.</text>
</comment>
<evidence type="ECO:0000313" key="3">
    <source>
        <dbReference type="EMBL" id="CAF0892796.1"/>
    </source>
</evidence>
<feature type="region of interest" description="Disordered" evidence="2">
    <location>
        <begin position="327"/>
        <end position="351"/>
    </location>
</feature>
<evidence type="ECO:0000313" key="5">
    <source>
        <dbReference type="Proteomes" id="UP000677228"/>
    </source>
</evidence>
<name>A0A8S2DGV8_9BILA</name>
<feature type="region of interest" description="Disordered" evidence="2">
    <location>
        <begin position="255"/>
        <end position="283"/>
    </location>
</feature>
<feature type="region of interest" description="Disordered" evidence="2">
    <location>
        <begin position="1294"/>
        <end position="1330"/>
    </location>
</feature>
<feature type="region of interest" description="Disordered" evidence="2">
    <location>
        <begin position="1199"/>
        <end position="1232"/>
    </location>
</feature>
<evidence type="ECO:0000313" key="4">
    <source>
        <dbReference type="EMBL" id="CAF3674774.1"/>
    </source>
</evidence>
<feature type="compositionally biased region" description="Low complexity" evidence="2">
    <location>
        <begin position="11"/>
        <end position="23"/>
    </location>
</feature>
<feature type="region of interest" description="Disordered" evidence="2">
    <location>
        <begin position="1119"/>
        <end position="1187"/>
    </location>
</feature>
<protein>
    <submittedName>
        <fullName evidence="3">Uncharacterized protein</fullName>
    </submittedName>
</protein>
<feature type="compositionally biased region" description="Polar residues" evidence="2">
    <location>
        <begin position="1319"/>
        <end position="1330"/>
    </location>
</feature>
<feature type="compositionally biased region" description="Polar residues" evidence="2">
    <location>
        <begin position="1269"/>
        <end position="1281"/>
    </location>
</feature>
<feature type="compositionally biased region" description="Low complexity" evidence="2">
    <location>
        <begin position="1215"/>
        <end position="1230"/>
    </location>
</feature>
<feature type="compositionally biased region" description="Polar residues" evidence="2">
    <location>
        <begin position="1000"/>
        <end position="1018"/>
    </location>
</feature>
<feature type="region of interest" description="Disordered" evidence="2">
    <location>
        <begin position="750"/>
        <end position="799"/>
    </location>
</feature>
<feature type="compositionally biased region" description="Polar residues" evidence="2">
    <location>
        <begin position="1178"/>
        <end position="1187"/>
    </location>
</feature>
<dbReference type="Proteomes" id="UP000682733">
    <property type="component" value="Unassembled WGS sequence"/>
</dbReference>
<dbReference type="EMBL" id="CAJNOK010003221">
    <property type="protein sequence ID" value="CAF0892796.1"/>
    <property type="molecule type" value="Genomic_DNA"/>
</dbReference>
<feature type="compositionally biased region" description="Polar residues" evidence="2">
    <location>
        <begin position="873"/>
        <end position="882"/>
    </location>
</feature>
<evidence type="ECO:0000256" key="1">
    <source>
        <dbReference type="SAM" id="Coils"/>
    </source>
</evidence>
<feature type="compositionally biased region" description="Polar residues" evidence="2">
    <location>
        <begin position="889"/>
        <end position="903"/>
    </location>
</feature>
<reference evidence="3" key="1">
    <citation type="submission" date="2021-02" db="EMBL/GenBank/DDBJ databases">
        <authorList>
            <person name="Nowell W R."/>
        </authorList>
    </citation>
    <scope>NUCLEOTIDE SEQUENCE</scope>
</reference>
<feature type="region of interest" description="Disordered" evidence="2">
    <location>
        <begin position="1255"/>
        <end position="1281"/>
    </location>
</feature>
<feature type="region of interest" description="Disordered" evidence="2">
    <location>
        <begin position="1"/>
        <end position="23"/>
    </location>
</feature>
<sequence>MNRNNNPYQYTPPSTNRRTSTSNLNAHLLYYDSRTRQQSNNPYTYSPYVNMFDSRTRRISSQSPQIYEPAIHQQFPTYNASSLFDAENPELNHDLFTSPTFSTHHSPQVQLPTMHRRSYVPPVYSTPSTTNIFNEEHLLENNNNRFSLFDHETSSSHYTSIPFREVTKDSIASRMDAGNEMRLRLLNDIERSITDLDKELESLENNRSRYSTVNLRHTAPQPTRFSSIIELDVLEDDTNRQTPILGKFTHSAVLSQSNNNQNKPSLSQPTSAKDNLSLTDSQLWPQKQKRAYEVIPRFTGEFKTSRQSSSTNNNMPVVIEAERRENQLVPVESSSSANNRNERIINDDNNDQQIENDLSILKKDSYKTDHSPIKENLISNEERPSGTQIYHYGPEIEEIEILVHHPENIDIYETNIESFNNNEGNDLELLTIDQFLRDRSSSPRSRVMLTAHMYGGGSATLENETEDILDEIYDVARSLINSPLTDLADVKDLYLENLEKLILIGTTEEPKHENHGISALVIEPSNNEILLNTPAKKDLKDDSLSISSAKTVDKIQNPSIKLLPPLVVPVDNVEQVHETKPVTPSNTIPVQQPYFFSDFGNDDEDIISLDTNNFINNPDLTGMDGGMGGQSDYFSSSSNNALILPQGEEVEERNNFSTIQQQFKRNNTTLNAHEEEKKETDENMRSSVTTAFKNNHYTADDDENILIANSKQDRTLKPQSATSYVKLETMVMEKDTQSYAQNLQQSMIDQDLTFTRSSSRPLSSRSRKESPNQEKQVFSRHTSSKSHHPRSQSSAIKSPLAHEKSLLDMRPSLTSQEKRNSAELNLVDSLKNESAQDIRLNSPATTRTSHVTNTNAKEASPSPLDERQRSRKNSSNVHSSLRQSEKRLSSSVQNSERLNSSTADRALKGDDLNTSSVSHTTPEPISKHASATSSRLKSRSRADDDSQFTRQNSNVHENKNNFQNASPLERKYSHNSLMSENEQNNNQTIANLLKNIPLSHENNPSVERTQSTVSNSSLPVPRTIKEEEFELVNSANNSLAPSRNQSPTIINRRKYSIMSNSPGDSGDAATLPVNNTILLQTTTDENTTTTTVTIFAQQNRKSTIEQTVSIAPKHIQKEQIPLEIESEGKTSPLLSPTARKTKKKSNKSPHSTIRQNDEKNISTPSQRYTPSKTEHSHPPSTSSLNSLEDNLDVQPERLVKSTGSNSPLNKIRPLEIQSSPPSEKSISTSSDQVRQVSSLIRDDILLNSDILKSVQRQTKSSNDDEDEQTSLSSPQLEDNNQNYVFYSEKLTKPKLHSQSSNQYHDTPISSPTTDHDGNNSDTGSWDNNFQQHIVPPKKKLKIKKKSITKVKLKPKLIVEEKEKLTEESVQKEESTPQLFGRLWCLPDGTPTVFNESLQWNAQSKLKSYSFENIYYEPYRREFKIFNRTPRWNSESKLVEVTRDHVNITPRQHDPQLSLIQQEQLQQQRQQQQQAQTEKKIYDAQNGWHAEPKLKQIFYGNASYSLRPSDNIIFDEKPIWRAQPKLKTTTWDNIHYQPQQSKIQIYHKSVHWDSEAKIRTRSPSYPSRTQMRQVQIFDEKAHWDTEAKVQCWSEIDLKKQAHPKKLLFTVSARVQA</sequence>
<dbReference type="EMBL" id="CAJOBA010003223">
    <property type="protein sequence ID" value="CAF3674774.1"/>
    <property type="molecule type" value="Genomic_DNA"/>
</dbReference>
<dbReference type="Proteomes" id="UP000677228">
    <property type="component" value="Unassembled WGS sequence"/>
</dbReference>
<gene>
    <name evidence="3" type="ORF">OVA965_LOCUS9214</name>
    <name evidence="4" type="ORF">TMI583_LOCUS9213</name>
</gene>
<feature type="compositionally biased region" description="Polar residues" evidence="2">
    <location>
        <begin position="912"/>
        <end position="935"/>
    </location>
</feature>
<feature type="coiled-coil region" evidence="1">
    <location>
        <begin position="186"/>
        <end position="213"/>
    </location>
</feature>
<feature type="compositionally biased region" description="Polar residues" evidence="2">
    <location>
        <begin position="842"/>
        <end position="857"/>
    </location>
</feature>
<accession>A0A8S2DGV8</accession>
<organism evidence="3 5">
    <name type="scientific">Didymodactylos carnosus</name>
    <dbReference type="NCBI Taxonomy" id="1234261"/>
    <lineage>
        <taxon>Eukaryota</taxon>
        <taxon>Metazoa</taxon>
        <taxon>Spiralia</taxon>
        <taxon>Gnathifera</taxon>
        <taxon>Rotifera</taxon>
        <taxon>Eurotatoria</taxon>
        <taxon>Bdelloidea</taxon>
        <taxon>Philodinida</taxon>
        <taxon>Philodinidae</taxon>
        <taxon>Didymodactylos</taxon>
    </lineage>
</organism>
<keyword evidence="1" id="KW-0175">Coiled coil</keyword>
<feature type="region of interest" description="Disordered" evidence="2">
    <location>
        <begin position="999"/>
        <end position="1018"/>
    </location>
</feature>
<feature type="compositionally biased region" description="Polar residues" evidence="2">
    <location>
        <begin position="948"/>
        <end position="966"/>
    </location>
</feature>